<dbReference type="EMBL" id="JACRTI010000070">
    <property type="protein sequence ID" value="MBC8603653.1"/>
    <property type="molecule type" value="Genomic_DNA"/>
</dbReference>
<evidence type="ECO:0000256" key="2">
    <source>
        <dbReference type="ARBA" id="ARBA00023015"/>
    </source>
</evidence>
<reference evidence="7 10" key="2">
    <citation type="submission" date="2020-08" db="EMBL/GenBank/DDBJ databases">
        <title>Genome public.</title>
        <authorList>
            <person name="Liu C."/>
            <person name="Sun Q."/>
        </authorList>
    </citation>
    <scope>NUCLEOTIDE SEQUENCE [LARGE SCALE GENOMIC DNA]</scope>
    <source>
        <strain evidence="7 10">426_9</strain>
    </source>
</reference>
<dbReference type="Pfam" id="PF08281">
    <property type="entry name" value="Sigma70_r4_2"/>
    <property type="match status" value="1"/>
</dbReference>
<dbReference type="InterPro" id="IPR014327">
    <property type="entry name" value="RNA_pol_sigma70_bacteroid"/>
</dbReference>
<dbReference type="SUPFAM" id="SSF88946">
    <property type="entry name" value="Sigma2 domain of RNA polymerase sigma factors"/>
    <property type="match status" value="1"/>
</dbReference>
<keyword evidence="4" id="KW-0804">Transcription</keyword>
<organism evidence="8 9">
    <name type="scientific">Parabacteroides acidifaciens</name>
    <dbReference type="NCBI Taxonomy" id="2290935"/>
    <lineage>
        <taxon>Bacteria</taxon>
        <taxon>Pseudomonadati</taxon>
        <taxon>Bacteroidota</taxon>
        <taxon>Bacteroidia</taxon>
        <taxon>Bacteroidales</taxon>
        <taxon>Tannerellaceae</taxon>
        <taxon>Parabacteroides</taxon>
    </lineage>
</organism>
<evidence type="ECO:0000313" key="8">
    <source>
        <dbReference type="EMBL" id="RDU47628.1"/>
    </source>
</evidence>
<evidence type="ECO:0000256" key="3">
    <source>
        <dbReference type="ARBA" id="ARBA00023082"/>
    </source>
</evidence>
<dbReference type="Gene3D" id="1.10.10.10">
    <property type="entry name" value="Winged helix-like DNA-binding domain superfamily/Winged helix DNA-binding domain"/>
    <property type="match status" value="1"/>
</dbReference>
<gene>
    <name evidence="8" type="ORF">DWU89_18695</name>
    <name evidence="7" type="ORF">H8784_18245</name>
</gene>
<comment type="caution">
    <text evidence="8">The sequence shown here is derived from an EMBL/GenBank/DDBJ whole genome shotgun (WGS) entry which is preliminary data.</text>
</comment>
<dbReference type="InterPro" id="IPR013324">
    <property type="entry name" value="RNA_pol_sigma_r3/r4-like"/>
</dbReference>
<dbReference type="Pfam" id="PF04542">
    <property type="entry name" value="Sigma70_r2"/>
    <property type="match status" value="1"/>
</dbReference>
<evidence type="ECO:0000256" key="4">
    <source>
        <dbReference type="ARBA" id="ARBA00023163"/>
    </source>
</evidence>
<dbReference type="AlphaFoldDB" id="A0A3D8H9K9"/>
<feature type="domain" description="RNA polymerase sigma factor 70 region 4 type 2" evidence="6">
    <location>
        <begin position="118"/>
        <end position="166"/>
    </location>
</feature>
<dbReference type="InterPro" id="IPR013249">
    <property type="entry name" value="RNA_pol_sigma70_r4_t2"/>
</dbReference>
<sequence length="183" mass="21890">MTCNNEETIHKLNAGDEQTFDTVYKQYYRGLCAFASQYVSEYEEIVQDVMMWLWENRILLNPEMSLKSLLFTMVKNRCLNNITHNQIKQQVREKLYDKFKDQFEDPDFYVEGELIALVTKAIRELPEDYREAFELNRFHHLTYNEIAERTGVSSKTIAYRICQSLKILRTELKDYMPLLLFLT</sequence>
<dbReference type="GO" id="GO:0016987">
    <property type="term" value="F:sigma factor activity"/>
    <property type="evidence" value="ECO:0007669"/>
    <property type="project" value="UniProtKB-KW"/>
</dbReference>
<dbReference type="NCBIfam" id="TIGR02985">
    <property type="entry name" value="Sig70_bacteroi1"/>
    <property type="match status" value="1"/>
</dbReference>
<keyword evidence="2" id="KW-0805">Transcription regulation</keyword>
<dbReference type="Proteomes" id="UP000629596">
    <property type="component" value="Unassembled WGS sequence"/>
</dbReference>
<dbReference type="Proteomes" id="UP000256321">
    <property type="component" value="Unassembled WGS sequence"/>
</dbReference>
<evidence type="ECO:0000259" key="6">
    <source>
        <dbReference type="Pfam" id="PF08281"/>
    </source>
</evidence>
<dbReference type="InterPro" id="IPR013325">
    <property type="entry name" value="RNA_pol_sigma_r2"/>
</dbReference>
<name>A0A3D8H9K9_9BACT</name>
<evidence type="ECO:0000313" key="7">
    <source>
        <dbReference type="EMBL" id="MBC8603653.1"/>
    </source>
</evidence>
<evidence type="ECO:0000313" key="10">
    <source>
        <dbReference type="Proteomes" id="UP000629596"/>
    </source>
</evidence>
<evidence type="ECO:0000256" key="1">
    <source>
        <dbReference type="ARBA" id="ARBA00010641"/>
    </source>
</evidence>
<dbReference type="InterPro" id="IPR014284">
    <property type="entry name" value="RNA_pol_sigma-70_dom"/>
</dbReference>
<dbReference type="CDD" id="cd06171">
    <property type="entry name" value="Sigma70_r4"/>
    <property type="match status" value="1"/>
</dbReference>
<evidence type="ECO:0000313" key="9">
    <source>
        <dbReference type="Proteomes" id="UP000256321"/>
    </source>
</evidence>
<dbReference type="InterPro" id="IPR007627">
    <property type="entry name" value="RNA_pol_sigma70_r2"/>
</dbReference>
<reference evidence="8 9" key="1">
    <citation type="submission" date="2018-07" db="EMBL/GenBank/DDBJ databases">
        <title>Parabacteroides acidifaciens nov. sp., isolated from human feces.</title>
        <authorList>
            <person name="Wang Y.J."/>
        </authorList>
    </citation>
    <scope>NUCLEOTIDE SEQUENCE [LARGE SCALE GENOMIC DNA]</scope>
    <source>
        <strain evidence="8 9">426-9</strain>
    </source>
</reference>
<protein>
    <submittedName>
        <fullName evidence="8">RNA polymerase sigma-70 factor</fullName>
    </submittedName>
</protein>
<dbReference type="InterPro" id="IPR039425">
    <property type="entry name" value="RNA_pol_sigma-70-like"/>
</dbReference>
<comment type="similarity">
    <text evidence="1">Belongs to the sigma-70 factor family. ECF subfamily.</text>
</comment>
<dbReference type="GO" id="GO:0003677">
    <property type="term" value="F:DNA binding"/>
    <property type="evidence" value="ECO:0007669"/>
    <property type="project" value="InterPro"/>
</dbReference>
<feature type="domain" description="RNA polymerase sigma-70 region 2" evidence="5">
    <location>
        <begin position="24"/>
        <end position="85"/>
    </location>
</feature>
<dbReference type="SUPFAM" id="SSF88659">
    <property type="entry name" value="Sigma3 and sigma4 domains of RNA polymerase sigma factors"/>
    <property type="match status" value="1"/>
</dbReference>
<dbReference type="GO" id="GO:0006352">
    <property type="term" value="P:DNA-templated transcription initiation"/>
    <property type="evidence" value="ECO:0007669"/>
    <property type="project" value="InterPro"/>
</dbReference>
<dbReference type="InterPro" id="IPR036388">
    <property type="entry name" value="WH-like_DNA-bd_sf"/>
</dbReference>
<evidence type="ECO:0000259" key="5">
    <source>
        <dbReference type="Pfam" id="PF04542"/>
    </source>
</evidence>
<accession>A0A3D8H9K9</accession>
<dbReference type="RefSeq" id="WP_115501149.1">
    <property type="nucleotide sequence ID" value="NZ_JACRTI010000070.1"/>
</dbReference>
<dbReference type="NCBIfam" id="TIGR02937">
    <property type="entry name" value="sigma70-ECF"/>
    <property type="match status" value="1"/>
</dbReference>
<dbReference type="Gene3D" id="1.10.1740.10">
    <property type="match status" value="1"/>
</dbReference>
<dbReference type="PANTHER" id="PTHR43133">
    <property type="entry name" value="RNA POLYMERASE ECF-TYPE SIGMA FACTO"/>
    <property type="match status" value="1"/>
</dbReference>
<proteinExistence type="inferred from homology"/>
<dbReference type="PANTHER" id="PTHR43133:SF46">
    <property type="entry name" value="RNA POLYMERASE SIGMA-70 FACTOR ECF SUBFAMILY"/>
    <property type="match status" value="1"/>
</dbReference>
<keyword evidence="10" id="KW-1185">Reference proteome</keyword>
<keyword evidence="3" id="KW-0731">Sigma factor</keyword>
<dbReference type="EMBL" id="QREV01000070">
    <property type="protein sequence ID" value="RDU47628.1"/>
    <property type="molecule type" value="Genomic_DNA"/>
</dbReference>